<accession>A0A9X1YKB5</accession>
<keyword evidence="7" id="KW-1185">Reference proteome</keyword>
<dbReference type="InterPro" id="IPR019826">
    <property type="entry name" value="Carboxylesterase_B_AS"/>
</dbReference>
<dbReference type="Pfam" id="PF00135">
    <property type="entry name" value="COesterase"/>
    <property type="match status" value="1"/>
</dbReference>
<dbReference type="InterPro" id="IPR050309">
    <property type="entry name" value="Type-B_Carboxylest/Lipase"/>
</dbReference>
<evidence type="ECO:0000256" key="2">
    <source>
        <dbReference type="ARBA" id="ARBA00022801"/>
    </source>
</evidence>
<dbReference type="AlphaFoldDB" id="A0A9X1YKB5"/>
<dbReference type="RefSeq" id="WP_275683526.1">
    <property type="nucleotide sequence ID" value="NZ_JAJLJH010000004.1"/>
</dbReference>
<dbReference type="Gene3D" id="3.40.50.1820">
    <property type="entry name" value="alpha/beta hydrolase"/>
    <property type="match status" value="1"/>
</dbReference>
<protein>
    <recommendedName>
        <fullName evidence="3">Carboxylic ester hydrolase</fullName>
        <ecNumber evidence="3">3.1.1.-</ecNumber>
    </recommendedName>
</protein>
<sequence>MRILATTQHGDVEGVMERGVAVFRNVPFAAPPFGARRFCPPQPPEKWSGVRDASRSGPAAPQPTLLGTDAFADAYMNVQSTGEDCLTVEICTPAPGKTSLPVMVWIHGGGYMGGAGSLRVYNGHNFARDGVVHVALNYRLGVEGFVYLGEGTDNLGLRDQVAALEWVQHNIAAFGGDPSNVTIFGESGGGVSVMNLLAMPSARGLFVRAIAQSGSPIGSVLPDVATRVTARLAKRLGVAPTRAGFETAAVARTVAETLPFALDFVNPLRSGADAFLLSPFRAVHGTPSLPEAPIAAAAAGPNVPFIAGTNRNETTTFLKAIGRDRINPLLGWYFKRLFGLKPPMKDAYTRGPRGIVNPLALVEATWTDWAFRMPTLRLVETRVAASPAIPTWAYEFRWENPGLPAGMGSDHGLELPFVYDDLAAVQAMAGSEKMIGRDPPTALADAMHGAWIRFATTGDPGWPAYGLSERQTMVFDTASALVPDAAAPERQAWRGVR</sequence>
<gene>
    <name evidence="6" type="ORF">LPC04_17440</name>
</gene>
<dbReference type="EMBL" id="JAJLJH010000004">
    <property type="protein sequence ID" value="MCK9687491.1"/>
    <property type="molecule type" value="Genomic_DNA"/>
</dbReference>
<dbReference type="EC" id="3.1.1.-" evidence="3"/>
<evidence type="ECO:0000256" key="4">
    <source>
        <dbReference type="SAM" id="MobiDB-lite"/>
    </source>
</evidence>
<dbReference type="GO" id="GO:0016787">
    <property type="term" value="F:hydrolase activity"/>
    <property type="evidence" value="ECO:0007669"/>
    <property type="project" value="UniProtKB-KW"/>
</dbReference>
<evidence type="ECO:0000313" key="7">
    <source>
        <dbReference type="Proteomes" id="UP001139353"/>
    </source>
</evidence>
<evidence type="ECO:0000256" key="3">
    <source>
        <dbReference type="RuleBase" id="RU361235"/>
    </source>
</evidence>
<evidence type="ECO:0000259" key="5">
    <source>
        <dbReference type="Pfam" id="PF00135"/>
    </source>
</evidence>
<feature type="domain" description="Carboxylesterase type B" evidence="5">
    <location>
        <begin position="6"/>
        <end position="461"/>
    </location>
</feature>
<reference evidence="6" key="1">
    <citation type="submission" date="2021-11" db="EMBL/GenBank/DDBJ databases">
        <title>BS-T2-15 a new species belonging to the Comamonadaceae family isolated from the soil of a French oak forest.</title>
        <authorList>
            <person name="Mieszkin S."/>
            <person name="Alain K."/>
        </authorList>
    </citation>
    <scope>NUCLEOTIDE SEQUENCE</scope>
    <source>
        <strain evidence="6">BS-T2-15</strain>
    </source>
</reference>
<proteinExistence type="inferred from homology"/>
<evidence type="ECO:0000313" key="6">
    <source>
        <dbReference type="EMBL" id="MCK9687491.1"/>
    </source>
</evidence>
<keyword evidence="2 3" id="KW-0378">Hydrolase</keyword>
<dbReference type="InterPro" id="IPR002018">
    <property type="entry name" value="CarbesteraseB"/>
</dbReference>
<dbReference type="Proteomes" id="UP001139353">
    <property type="component" value="Unassembled WGS sequence"/>
</dbReference>
<feature type="region of interest" description="Disordered" evidence="4">
    <location>
        <begin position="40"/>
        <end position="63"/>
    </location>
</feature>
<comment type="caution">
    <text evidence="6">The sequence shown here is derived from an EMBL/GenBank/DDBJ whole genome shotgun (WGS) entry which is preliminary data.</text>
</comment>
<dbReference type="PANTHER" id="PTHR11559">
    <property type="entry name" value="CARBOXYLESTERASE"/>
    <property type="match status" value="1"/>
</dbReference>
<dbReference type="PROSITE" id="PS00122">
    <property type="entry name" value="CARBOXYLESTERASE_B_1"/>
    <property type="match status" value="1"/>
</dbReference>
<organism evidence="6 7">
    <name type="scientific">Scleromatobacter humisilvae</name>
    <dbReference type="NCBI Taxonomy" id="2897159"/>
    <lineage>
        <taxon>Bacteria</taxon>
        <taxon>Pseudomonadati</taxon>
        <taxon>Pseudomonadota</taxon>
        <taxon>Betaproteobacteria</taxon>
        <taxon>Burkholderiales</taxon>
        <taxon>Sphaerotilaceae</taxon>
        <taxon>Scleromatobacter</taxon>
    </lineage>
</organism>
<dbReference type="InterPro" id="IPR029058">
    <property type="entry name" value="AB_hydrolase_fold"/>
</dbReference>
<evidence type="ECO:0000256" key="1">
    <source>
        <dbReference type="ARBA" id="ARBA00005964"/>
    </source>
</evidence>
<dbReference type="SUPFAM" id="SSF53474">
    <property type="entry name" value="alpha/beta-Hydrolases"/>
    <property type="match status" value="1"/>
</dbReference>
<comment type="similarity">
    <text evidence="1 3">Belongs to the type-B carboxylesterase/lipase family.</text>
</comment>
<name>A0A9X1YKB5_9BURK</name>